<keyword evidence="5" id="KW-1185">Reference proteome</keyword>
<keyword evidence="2" id="KW-0464">Manganese</keyword>
<dbReference type="RefSeq" id="WP_090677316.1">
    <property type="nucleotide sequence ID" value="NZ_FNIT01000023.1"/>
</dbReference>
<feature type="domain" description="Peptidase M20 dimerisation" evidence="3">
    <location>
        <begin position="183"/>
        <end position="287"/>
    </location>
</feature>
<dbReference type="SUPFAM" id="SSF53187">
    <property type="entry name" value="Zn-dependent exopeptidases"/>
    <property type="match status" value="1"/>
</dbReference>
<gene>
    <name evidence="4" type="ORF">SAMN05192530_12310</name>
</gene>
<dbReference type="PANTHER" id="PTHR11014:SF169">
    <property type="entry name" value="CLAN MH, FAMILY M20, PEPTIDASE T-LIKE METALLOPEPTIDASE"/>
    <property type="match status" value="1"/>
</dbReference>
<keyword evidence="2" id="KW-0479">Metal-binding</keyword>
<feature type="binding site" evidence="2">
    <location>
        <position position="102"/>
    </location>
    <ligand>
        <name>Mn(2+)</name>
        <dbReference type="ChEBI" id="CHEBI:29035"/>
        <label>2</label>
    </ligand>
</feature>
<feature type="binding site" evidence="2">
    <location>
        <position position="100"/>
    </location>
    <ligand>
        <name>Mn(2+)</name>
        <dbReference type="ChEBI" id="CHEBI:29035"/>
        <label>2</label>
    </ligand>
</feature>
<dbReference type="NCBIfam" id="TIGR01891">
    <property type="entry name" value="amidohydrolases"/>
    <property type="match status" value="1"/>
</dbReference>
<evidence type="ECO:0000313" key="4">
    <source>
        <dbReference type="EMBL" id="SDO92896.1"/>
    </source>
</evidence>
<dbReference type="Gene3D" id="3.40.630.10">
    <property type="entry name" value="Zn peptidases"/>
    <property type="match status" value="1"/>
</dbReference>
<keyword evidence="1 4" id="KW-0378">Hydrolase</keyword>
<dbReference type="OrthoDB" id="9777385at2"/>
<comment type="cofactor">
    <cofactor evidence="2">
        <name>Mn(2+)</name>
        <dbReference type="ChEBI" id="CHEBI:29035"/>
    </cofactor>
    <text evidence="2">The Mn(2+) ion enhances activity.</text>
</comment>
<sequence length="388" mass="41490">MSALSEQDLTELAQWRRLLHAAPEISDEERETAARVQDALRGARPARVIDRLGGWGVAALFEGAEPGPCVMVRAELDALPIEERGSAAHRSRVIGRAHLCGHDGHMATLMGLARRLRSQPPLRGRVWLLFQPAEETGAGAAAVIEDPRYRSQIAPHYAFALHNLPGVPLGEAIVPVGPANCASAGLRLRFKGRTAHAGSPETGLAPTPVLAELLSRLNAMGAPGARADGTLPDAFAMCTVTHARLGEPTFGIAPGEAELFVTLRTLRDPEMAALRAEVEALARHLTERHQLELGIEEHDTFRACTNHADAAAILRRAAEATGLRWHPGPPLRASEDFGRFGADARSAMLFLGAGATHPALHDPDYDFPDALIGSGVDLLEHAMRSLTG</sequence>
<reference evidence="4 5" key="1">
    <citation type="submission" date="2016-10" db="EMBL/GenBank/DDBJ databases">
        <authorList>
            <person name="de Groot N.N."/>
        </authorList>
    </citation>
    <scope>NUCLEOTIDE SEQUENCE [LARGE SCALE GENOMIC DNA]</scope>
    <source>
        <strain evidence="5">L7-484,KACC 16230,DSM 25025</strain>
    </source>
</reference>
<feature type="binding site" evidence="2">
    <location>
        <position position="135"/>
    </location>
    <ligand>
        <name>Mn(2+)</name>
        <dbReference type="ChEBI" id="CHEBI:29035"/>
        <label>2</label>
    </ligand>
</feature>
<evidence type="ECO:0000256" key="1">
    <source>
        <dbReference type="ARBA" id="ARBA00022801"/>
    </source>
</evidence>
<dbReference type="AlphaFoldDB" id="A0A1H0NJX3"/>
<dbReference type="PANTHER" id="PTHR11014">
    <property type="entry name" value="PEPTIDASE M20 FAMILY MEMBER"/>
    <property type="match status" value="1"/>
</dbReference>
<dbReference type="InterPro" id="IPR002933">
    <property type="entry name" value="Peptidase_M20"/>
</dbReference>
<dbReference type="Pfam" id="PF07687">
    <property type="entry name" value="M20_dimer"/>
    <property type="match status" value="1"/>
</dbReference>
<dbReference type="Gene3D" id="3.30.70.360">
    <property type="match status" value="1"/>
</dbReference>
<dbReference type="EMBL" id="FNIT01000023">
    <property type="protein sequence ID" value="SDO92896.1"/>
    <property type="molecule type" value="Genomic_DNA"/>
</dbReference>
<dbReference type="InterPro" id="IPR017439">
    <property type="entry name" value="Amidohydrolase"/>
</dbReference>
<protein>
    <submittedName>
        <fullName evidence="4">Amidohydrolase</fullName>
    </submittedName>
</protein>
<name>A0A1H0NJX3_9HYPH</name>
<dbReference type="InterPro" id="IPR011650">
    <property type="entry name" value="Peptidase_M20_dimer"/>
</dbReference>
<dbReference type="Pfam" id="PF01546">
    <property type="entry name" value="Peptidase_M20"/>
    <property type="match status" value="1"/>
</dbReference>
<accession>A0A1H0NJX3</accession>
<feature type="binding site" evidence="2">
    <location>
        <position position="361"/>
    </location>
    <ligand>
        <name>Mn(2+)</name>
        <dbReference type="ChEBI" id="CHEBI:29035"/>
        <label>2</label>
    </ligand>
</feature>
<evidence type="ECO:0000259" key="3">
    <source>
        <dbReference type="Pfam" id="PF07687"/>
    </source>
</evidence>
<dbReference type="STRING" id="1166073.SAMN05192530_12310"/>
<evidence type="ECO:0000313" key="5">
    <source>
        <dbReference type="Proteomes" id="UP000198793"/>
    </source>
</evidence>
<dbReference type="GO" id="GO:0046872">
    <property type="term" value="F:metal ion binding"/>
    <property type="evidence" value="ECO:0007669"/>
    <property type="project" value="UniProtKB-KW"/>
</dbReference>
<dbReference type="Proteomes" id="UP000198793">
    <property type="component" value="Unassembled WGS sequence"/>
</dbReference>
<proteinExistence type="predicted"/>
<dbReference type="SUPFAM" id="SSF55031">
    <property type="entry name" value="Bacterial exopeptidase dimerisation domain"/>
    <property type="match status" value="1"/>
</dbReference>
<organism evidence="4 5">
    <name type="scientific">Aureimonas jatrophae</name>
    <dbReference type="NCBI Taxonomy" id="1166073"/>
    <lineage>
        <taxon>Bacteria</taxon>
        <taxon>Pseudomonadati</taxon>
        <taxon>Pseudomonadota</taxon>
        <taxon>Alphaproteobacteria</taxon>
        <taxon>Hyphomicrobiales</taxon>
        <taxon>Aurantimonadaceae</taxon>
        <taxon>Aureimonas</taxon>
    </lineage>
</organism>
<dbReference type="InterPro" id="IPR036264">
    <property type="entry name" value="Bact_exopeptidase_dim_dom"/>
</dbReference>
<dbReference type="GO" id="GO:0016787">
    <property type="term" value="F:hydrolase activity"/>
    <property type="evidence" value="ECO:0007669"/>
    <property type="project" value="UniProtKB-KW"/>
</dbReference>
<feature type="binding site" evidence="2">
    <location>
        <position position="162"/>
    </location>
    <ligand>
        <name>Mn(2+)</name>
        <dbReference type="ChEBI" id="CHEBI:29035"/>
        <label>2</label>
    </ligand>
</feature>
<dbReference type="PIRSF" id="PIRSF005962">
    <property type="entry name" value="Pept_M20D_amidohydro"/>
    <property type="match status" value="1"/>
</dbReference>
<evidence type="ECO:0000256" key="2">
    <source>
        <dbReference type="PIRSR" id="PIRSR005962-1"/>
    </source>
</evidence>